<evidence type="ECO:0000313" key="13">
    <source>
        <dbReference type="Proteomes" id="UP000324897"/>
    </source>
</evidence>
<reference evidence="12 13" key="1">
    <citation type="journal article" date="2019" name="Sci. Rep.">
        <title>A high-quality genome of Eragrostis curvula grass provides insights into Poaceae evolution and supports new strategies to enhance forage quality.</title>
        <authorList>
            <person name="Carballo J."/>
            <person name="Santos B.A.C.M."/>
            <person name="Zappacosta D."/>
            <person name="Garbus I."/>
            <person name="Selva J.P."/>
            <person name="Gallo C.A."/>
            <person name="Diaz A."/>
            <person name="Albertini E."/>
            <person name="Caccamo M."/>
            <person name="Echenique V."/>
        </authorList>
    </citation>
    <scope>NUCLEOTIDE SEQUENCE [LARGE SCALE GENOMIC DNA]</scope>
    <source>
        <strain evidence="13">cv. Victoria</strain>
        <tissue evidence="12">Leaf</tissue>
    </source>
</reference>
<evidence type="ECO:0000259" key="10">
    <source>
        <dbReference type="PROSITE" id="PS50110"/>
    </source>
</evidence>
<evidence type="ECO:0000256" key="1">
    <source>
        <dbReference type="ARBA" id="ARBA00022553"/>
    </source>
</evidence>
<dbReference type="InterPro" id="IPR001005">
    <property type="entry name" value="SANT/Myb"/>
</dbReference>
<protein>
    <recommendedName>
        <fullName evidence="14">Response regulatory domain-containing protein</fullName>
    </recommendedName>
</protein>
<feature type="domain" description="Response regulatory" evidence="10">
    <location>
        <begin position="5"/>
        <end position="128"/>
    </location>
</feature>
<keyword evidence="13" id="KW-1185">Reference proteome</keyword>
<dbReference type="PANTHER" id="PTHR43874">
    <property type="entry name" value="TWO-COMPONENT RESPONSE REGULATOR"/>
    <property type="match status" value="1"/>
</dbReference>
<evidence type="ECO:0000259" key="11">
    <source>
        <dbReference type="PROSITE" id="PS51294"/>
    </source>
</evidence>
<dbReference type="GO" id="GO:0009736">
    <property type="term" value="P:cytokinin-activated signaling pathway"/>
    <property type="evidence" value="ECO:0007669"/>
    <property type="project" value="InterPro"/>
</dbReference>
<keyword evidence="1" id="KW-0597">Phosphoprotein</keyword>
<proteinExistence type="predicted"/>
<dbReference type="InterPro" id="IPR045279">
    <property type="entry name" value="ARR-like"/>
</dbReference>
<gene>
    <name evidence="12" type="ORF">EJB05_41014</name>
</gene>
<dbReference type="InterPro" id="IPR009057">
    <property type="entry name" value="Homeodomain-like_sf"/>
</dbReference>
<keyword evidence="4" id="KW-0238">DNA-binding</keyword>
<dbReference type="Gramene" id="TVU07649">
    <property type="protein sequence ID" value="TVU07649"/>
    <property type="gene ID" value="EJB05_41014"/>
</dbReference>
<dbReference type="Proteomes" id="UP000324897">
    <property type="component" value="Chromosome 3"/>
</dbReference>
<dbReference type="GO" id="GO:0000160">
    <property type="term" value="P:phosphorelay signal transduction system"/>
    <property type="evidence" value="ECO:0007669"/>
    <property type="project" value="UniProtKB-KW"/>
</dbReference>
<dbReference type="PROSITE" id="PS51294">
    <property type="entry name" value="HTH_MYB"/>
    <property type="match status" value="1"/>
</dbReference>
<organism evidence="12 13">
    <name type="scientific">Eragrostis curvula</name>
    <name type="common">weeping love grass</name>
    <dbReference type="NCBI Taxonomy" id="38414"/>
    <lineage>
        <taxon>Eukaryota</taxon>
        <taxon>Viridiplantae</taxon>
        <taxon>Streptophyta</taxon>
        <taxon>Embryophyta</taxon>
        <taxon>Tracheophyta</taxon>
        <taxon>Spermatophyta</taxon>
        <taxon>Magnoliopsida</taxon>
        <taxon>Liliopsida</taxon>
        <taxon>Poales</taxon>
        <taxon>Poaceae</taxon>
        <taxon>PACMAD clade</taxon>
        <taxon>Chloridoideae</taxon>
        <taxon>Eragrostideae</taxon>
        <taxon>Eragrostidinae</taxon>
        <taxon>Eragrostis</taxon>
    </lineage>
</organism>
<feature type="domain" description="HTH myb-type" evidence="11">
    <location>
        <begin position="205"/>
        <end position="256"/>
    </location>
</feature>
<feature type="region of interest" description="Disordered" evidence="9">
    <location>
        <begin position="347"/>
        <end position="395"/>
    </location>
</feature>
<name>A0A5J9T8K2_9POAL</name>
<evidence type="ECO:0000256" key="2">
    <source>
        <dbReference type="ARBA" id="ARBA00023012"/>
    </source>
</evidence>
<feature type="compositionally biased region" description="Basic and acidic residues" evidence="9">
    <location>
        <begin position="357"/>
        <end position="373"/>
    </location>
</feature>
<comment type="caution">
    <text evidence="8">Lacks conserved residue(s) required for the propagation of feature annotation.</text>
</comment>
<dbReference type="Pfam" id="PF00249">
    <property type="entry name" value="Myb_DNA-binding"/>
    <property type="match status" value="1"/>
</dbReference>
<evidence type="ECO:0000256" key="8">
    <source>
        <dbReference type="PROSITE-ProRule" id="PRU00169"/>
    </source>
</evidence>
<dbReference type="AlphaFoldDB" id="A0A5J9T8K2"/>
<dbReference type="Gene3D" id="1.10.10.60">
    <property type="entry name" value="Homeodomain-like"/>
    <property type="match status" value="1"/>
</dbReference>
<dbReference type="PROSITE" id="PS50110">
    <property type="entry name" value="RESPONSE_REGULATORY"/>
    <property type="match status" value="1"/>
</dbReference>
<keyword evidence="7" id="KW-0539">Nucleus</keyword>
<dbReference type="NCBIfam" id="TIGR01557">
    <property type="entry name" value="myb_SHAQKYF"/>
    <property type="match status" value="1"/>
</dbReference>
<dbReference type="InterPro" id="IPR001789">
    <property type="entry name" value="Sig_transdc_resp-reg_receiver"/>
</dbReference>
<evidence type="ECO:0000313" key="12">
    <source>
        <dbReference type="EMBL" id="TVU07649.1"/>
    </source>
</evidence>
<comment type="caution">
    <text evidence="12">The sequence shown here is derived from an EMBL/GenBank/DDBJ whole genome shotgun (WGS) entry which is preliminary data.</text>
</comment>
<evidence type="ECO:0000256" key="9">
    <source>
        <dbReference type="SAM" id="MobiDB-lite"/>
    </source>
</evidence>
<dbReference type="GO" id="GO:0003677">
    <property type="term" value="F:DNA binding"/>
    <property type="evidence" value="ECO:0007669"/>
    <property type="project" value="UniProtKB-KW"/>
</dbReference>
<keyword evidence="3" id="KW-0805">Transcription regulation</keyword>
<evidence type="ECO:0008006" key="14">
    <source>
        <dbReference type="Google" id="ProtNLM"/>
    </source>
</evidence>
<dbReference type="InterPro" id="IPR006447">
    <property type="entry name" value="Myb_dom_plants"/>
</dbReference>
<evidence type="ECO:0000256" key="4">
    <source>
        <dbReference type="ARBA" id="ARBA00023125"/>
    </source>
</evidence>
<dbReference type="EMBL" id="RWGY01000039">
    <property type="protein sequence ID" value="TVU07649.1"/>
    <property type="molecule type" value="Genomic_DNA"/>
</dbReference>
<dbReference type="OrthoDB" id="660239at2759"/>
<accession>A0A5J9T8K2</accession>
<dbReference type="InterPro" id="IPR011006">
    <property type="entry name" value="CheY-like_superfamily"/>
</dbReference>
<evidence type="ECO:0000256" key="7">
    <source>
        <dbReference type="ARBA" id="ARBA00023242"/>
    </source>
</evidence>
<evidence type="ECO:0000256" key="6">
    <source>
        <dbReference type="ARBA" id="ARBA00023163"/>
    </source>
</evidence>
<dbReference type="SUPFAM" id="SSF52172">
    <property type="entry name" value="CheY-like"/>
    <property type="match status" value="1"/>
</dbReference>
<evidence type="ECO:0000256" key="5">
    <source>
        <dbReference type="ARBA" id="ARBA00023159"/>
    </source>
</evidence>
<dbReference type="InterPro" id="IPR017930">
    <property type="entry name" value="Myb_dom"/>
</dbReference>
<dbReference type="PANTHER" id="PTHR43874:SF86">
    <property type="entry name" value="TWO-COMPONENT RESPONSE REGULATOR ORR26"/>
    <property type="match status" value="1"/>
</dbReference>
<keyword evidence="5" id="KW-0010">Activator</keyword>
<dbReference type="SUPFAM" id="SSF46689">
    <property type="entry name" value="Homeodomain-like"/>
    <property type="match status" value="1"/>
</dbReference>
<evidence type="ECO:0000256" key="3">
    <source>
        <dbReference type="ARBA" id="ARBA00023015"/>
    </source>
</evidence>
<dbReference type="Gene3D" id="3.40.50.2300">
    <property type="match status" value="1"/>
</dbReference>
<sequence>MENLSVLVLDDDPKSLQVISKELEKLNFKVFPFETEDAALDFLKKGSAKEDELNLILAEVHVSTVASPTLANSALLNHIVNELQVPFVSMCGNKYEEVVTESMAIGSCFHLLKPLNTGNFNVLKHTAQQHKFRRSTPEGLNSFCRTASSSTKVPKEMFNLEENNLCRCDSKEHEDLEVSRARVHSKNPNRLTCKARSKKPDRLIWTVELHEKFLDAIEVLGDKFASPNRIKKQMNVKNLSSAHISSHLKKHRLHKLKEMQEGQFQQNANEKPVAELIRSAHNAADTESITPRVAANIREVYPSRLWLNLKKMAAESVSLKACSYTSTSRIYRDDSRSVWDRYYKSLEKDSSSSSRRQQYERSPKNKDAARDEGVPNEGPKTAGEIGYGAPESSNNPLTSFLGQAGKNHLTEAAGNIDSVGDISLLKGILNEEQTAAMDPFDGQLHLQSNDTVLDDINKSSNAQMHLTGPSDGQEEMNSFWMSQLKGPQEQLNIGPEDLLQVNEAWNEALVLGTQPTLINVDEPMTQEVAVGDAPAPEHVMQFAQTEEAAVGDAPAPDSVMQFAQIQEAFDGDAPAPDHVMQFAQDDIFWSLSPLMVGDYDMLL</sequence>
<keyword evidence="6" id="KW-0804">Transcription</keyword>
<keyword evidence="2" id="KW-0902">Two-component regulatory system</keyword>